<keyword evidence="4" id="KW-1185">Reference proteome</keyword>
<keyword evidence="2" id="KW-1133">Transmembrane helix</keyword>
<dbReference type="OrthoDB" id="14596at10239"/>
<name>A0A0A0VJ60_9VIRU</name>
<evidence type="ECO:0000256" key="2">
    <source>
        <dbReference type="SAM" id="Phobius"/>
    </source>
</evidence>
<proteinExistence type="predicted"/>
<feature type="transmembrane region" description="Helical" evidence="2">
    <location>
        <begin position="6"/>
        <end position="25"/>
    </location>
</feature>
<dbReference type="Proteomes" id="UP000146922">
    <property type="component" value="Segment"/>
</dbReference>
<dbReference type="Gene3D" id="3.40.960.10">
    <property type="entry name" value="VSR Endonuclease"/>
    <property type="match status" value="1"/>
</dbReference>
<evidence type="ECO:0000256" key="1">
    <source>
        <dbReference type="SAM" id="MobiDB-lite"/>
    </source>
</evidence>
<keyword evidence="2" id="KW-0472">Membrane</keyword>
<feature type="compositionally biased region" description="Basic and acidic residues" evidence="1">
    <location>
        <begin position="28"/>
        <end position="38"/>
    </location>
</feature>
<organism evidence="3 4">
    <name type="scientific">common midwife toad virus-NL</name>
    <dbReference type="NCBI Taxonomy" id="2849710"/>
    <lineage>
        <taxon>Viruses</taxon>
        <taxon>Varidnaviria</taxon>
        <taxon>Bamfordvirae</taxon>
        <taxon>Nucleocytoviricota</taxon>
        <taxon>Megaviricetes</taxon>
        <taxon>Pimascovirales</taxon>
        <taxon>Pimascovirales incertae sedis</taxon>
        <taxon>Iridoviridae</taxon>
        <taxon>Alphairidovirinae</taxon>
        <taxon>Ranavirus</taxon>
        <taxon>Ranavirus alytes1</taxon>
        <taxon>Common midwife toad virus</taxon>
    </lineage>
</organism>
<evidence type="ECO:0008006" key="5">
    <source>
        <dbReference type="Google" id="ProtNLM"/>
    </source>
</evidence>
<protein>
    <recommendedName>
        <fullName evidence="5">P8.141C-like protein</fullName>
    </recommendedName>
</protein>
<evidence type="ECO:0000313" key="3">
    <source>
        <dbReference type="EMBL" id="AIW68504.1"/>
    </source>
</evidence>
<reference evidence="3 4" key="1">
    <citation type="submission" date="2014-10" db="EMBL/GenBank/DDBJ databases">
        <authorList>
            <person name="van Beurden S.J."/>
            <person name="Hughes J."/>
            <person name="Saucedo B."/>
            <person name="Rijks J."/>
            <person name="Kik M."/>
            <person name="Haenen O.L.M."/>
            <person name="Engelsma M.Y."/>
            <person name="Grone A."/>
            <person name="Verheije H."/>
            <person name="Wilkie G."/>
        </authorList>
    </citation>
    <scope>NUCLEOTIDE SEQUENCE [LARGE SCALE GENOMIC DNA]</scope>
    <source>
        <strain evidence="3">Pelophylax kl. esculentus/2013/NL</strain>
    </source>
</reference>
<evidence type="ECO:0000313" key="4">
    <source>
        <dbReference type="Proteomes" id="UP000146922"/>
    </source>
</evidence>
<accession>A0A0A0VJ60</accession>
<sequence length="155" mass="17876">MDPEGMLYGFGVSFGISWAILKLFGREKKSKDRPREDGTQQQPSESKGEAACREAAYRITGKRFEKIRHKGIVNPDTGRALELDCYSKSLKTAIEYQGRQHYEYVSVFHKGGRQDLRKQHERDCYKRAACQKLGIKLIEVPYTVKDIEGYLRKVL</sequence>
<keyword evidence="2" id="KW-0812">Transmembrane</keyword>
<feature type="region of interest" description="Disordered" evidence="1">
    <location>
        <begin position="28"/>
        <end position="52"/>
    </location>
</feature>
<dbReference type="EMBL" id="KP056312">
    <property type="protein sequence ID" value="AIW68504.1"/>
    <property type="molecule type" value="Genomic_DNA"/>
</dbReference>